<evidence type="ECO:0000313" key="3">
    <source>
        <dbReference type="Proteomes" id="UP001398556"/>
    </source>
</evidence>
<keyword evidence="1" id="KW-1133">Transmembrane helix</keyword>
<dbReference type="Proteomes" id="UP001398556">
    <property type="component" value="Unassembled WGS sequence"/>
</dbReference>
<accession>A0ABU9HI26</accession>
<keyword evidence="1" id="KW-0812">Transmembrane</keyword>
<proteinExistence type="predicted"/>
<evidence type="ECO:0000256" key="1">
    <source>
        <dbReference type="SAM" id="Phobius"/>
    </source>
</evidence>
<organism evidence="2 3">
    <name type="scientific">Flavobacterium flavipallidum</name>
    <dbReference type="NCBI Taxonomy" id="3139140"/>
    <lineage>
        <taxon>Bacteria</taxon>
        <taxon>Pseudomonadati</taxon>
        <taxon>Bacteroidota</taxon>
        <taxon>Flavobacteriia</taxon>
        <taxon>Flavobacteriales</taxon>
        <taxon>Flavobacteriaceae</taxon>
        <taxon>Flavobacterium</taxon>
    </lineage>
</organism>
<gene>
    <name evidence="2" type="ORF">AAEO59_01770</name>
</gene>
<feature type="transmembrane region" description="Helical" evidence="1">
    <location>
        <begin position="72"/>
        <end position="91"/>
    </location>
</feature>
<keyword evidence="1" id="KW-0472">Membrane</keyword>
<dbReference type="RefSeq" id="WP_341699029.1">
    <property type="nucleotide sequence ID" value="NZ_JBBYHU010000002.1"/>
</dbReference>
<feature type="transmembrane region" description="Helical" evidence="1">
    <location>
        <begin position="12"/>
        <end position="35"/>
    </location>
</feature>
<sequence>MDEFLSKIENFFFDILGLILPGFIFLGILIIPLSLVDITAIKVNDLNNSYILSELCTLSDLFKNYWNEKSNLVIALIIILAYLLGHFIKVFSIIKYEIFEALFDKSFNKVVYYVFKNIKCFFKWIYSFISENSLYDTKIYLWLRDVFKPIKSILTKIFTFKSDNYFTDNSSLRTECITIINSKLNTNYPDKWYSLYKFSSVITNQENIKSLSAFFLAKYNLYRSLAFTFLFATLYFHFFFNAASKYVAPEIIKVNSLISLTSFLLWFTFHYKYKRYWTLCGNETLVSLYYFLNKKKINEN</sequence>
<name>A0ABU9HI26_9FLAO</name>
<reference evidence="2 3" key="1">
    <citation type="submission" date="2024-04" db="EMBL/GenBank/DDBJ databases">
        <title>Flavobacterium sp. DGU99 16S ribosomal RNA gene Genome sequencing and assembly.</title>
        <authorList>
            <person name="Park S."/>
        </authorList>
    </citation>
    <scope>NUCLEOTIDE SEQUENCE [LARGE SCALE GENOMIC DNA]</scope>
    <source>
        <strain evidence="2 3">DGU99</strain>
    </source>
</reference>
<comment type="caution">
    <text evidence="2">The sequence shown here is derived from an EMBL/GenBank/DDBJ whole genome shotgun (WGS) entry which is preliminary data.</text>
</comment>
<keyword evidence="3" id="KW-1185">Reference proteome</keyword>
<feature type="transmembrane region" description="Helical" evidence="1">
    <location>
        <begin position="221"/>
        <end position="240"/>
    </location>
</feature>
<feature type="transmembrane region" description="Helical" evidence="1">
    <location>
        <begin position="252"/>
        <end position="269"/>
    </location>
</feature>
<protein>
    <submittedName>
        <fullName evidence="2">Uncharacterized protein</fullName>
    </submittedName>
</protein>
<dbReference type="EMBL" id="JBBYHU010000002">
    <property type="protein sequence ID" value="MEL1239765.1"/>
    <property type="molecule type" value="Genomic_DNA"/>
</dbReference>
<evidence type="ECO:0000313" key="2">
    <source>
        <dbReference type="EMBL" id="MEL1239765.1"/>
    </source>
</evidence>